<evidence type="ECO:0000256" key="1">
    <source>
        <dbReference type="ARBA" id="ARBA00008383"/>
    </source>
</evidence>
<dbReference type="Proteomes" id="UP000763557">
    <property type="component" value="Unassembled WGS sequence"/>
</dbReference>
<dbReference type="PANTHER" id="PTHR48228">
    <property type="entry name" value="SUCCINYL-COA--D-CITRAMALATE COA-TRANSFERASE"/>
    <property type="match status" value="1"/>
</dbReference>
<dbReference type="Gene3D" id="3.30.1540.10">
    <property type="entry name" value="formyl-coa transferase, domain 3"/>
    <property type="match status" value="1"/>
</dbReference>
<sequence>MTVSRNPADGALAGLRVVDAATLFAGPMAAMHLGDMGADVVKVEHPQKPDPSRTHGAAKDGVNLWWKTLGRNKRTITANLGQPGGREVFLALASQADVVIENFRPGTLERWGLGYDELSARNPRLVLARVTGFGQVGPYRSRPGFGTLAEAMSGFAAMTGEPDGPPTLPPFGLADGIASLATAYAIMVALAARERSGRGQVVDTAIVEPILAMLGPQITRWDQLGTVQPRTGNRSANNAPRNTYRTRDGHWVAVSTSAQSVAERVVRLVGRPDLAGQPWFASGAARAQHADELDDAVGGWIAQRTRDEVVAAFEEAQAAVAPIYDASDIVADPQFQALGTIHPVEDPELGPTLVQSPFFRLSDDAGVIAFTGRPHGADTDAVLGELGFGPERVARLRAEGAI</sequence>
<dbReference type="Gene3D" id="3.40.50.10540">
    <property type="entry name" value="Crotonobetainyl-coa:carnitine coa-transferase, domain 1"/>
    <property type="match status" value="1"/>
</dbReference>
<dbReference type="InterPro" id="IPR003673">
    <property type="entry name" value="CoA-Trfase_fam_III"/>
</dbReference>
<organism evidence="3 4">
    <name type="scientific">Kibdelosporangium persicum</name>
    <dbReference type="NCBI Taxonomy" id="2698649"/>
    <lineage>
        <taxon>Bacteria</taxon>
        <taxon>Bacillati</taxon>
        <taxon>Actinomycetota</taxon>
        <taxon>Actinomycetes</taxon>
        <taxon>Pseudonocardiales</taxon>
        <taxon>Pseudonocardiaceae</taxon>
        <taxon>Kibdelosporangium</taxon>
    </lineage>
</organism>
<evidence type="ECO:0000313" key="3">
    <source>
        <dbReference type="EMBL" id="NRN71223.1"/>
    </source>
</evidence>
<dbReference type="RefSeq" id="WP_173142409.1">
    <property type="nucleotide sequence ID" value="NZ_CBCSGW010000045.1"/>
</dbReference>
<comment type="caution">
    <text evidence="3">The sequence shown here is derived from an EMBL/GenBank/DDBJ whole genome shotgun (WGS) entry which is preliminary data.</text>
</comment>
<evidence type="ECO:0000313" key="4">
    <source>
        <dbReference type="Proteomes" id="UP000763557"/>
    </source>
</evidence>
<name>A0ABX2FJ04_9PSEU</name>
<dbReference type="PANTHER" id="PTHR48228:SF6">
    <property type="entry name" value="L-CARNITINE COA-TRANSFERASE"/>
    <property type="match status" value="1"/>
</dbReference>
<proteinExistence type="inferred from homology"/>
<dbReference type="EMBL" id="JAAATY010000055">
    <property type="protein sequence ID" value="NRN71223.1"/>
    <property type="molecule type" value="Genomic_DNA"/>
</dbReference>
<dbReference type="InterPro" id="IPR023606">
    <property type="entry name" value="CoA-Trfase_III_dom_1_sf"/>
</dbReference>
<comment type="similarity">
    <text evidence="1">Belongs to the CoA-transferase III family.</text>
</comment>
<dbReference type="InterPro" id="IPR044855">
    <property type="entry name" value="CoA-Trfase_III_dom3_sf"/>
</dbReference>
<keyword evidence="4" id="KW-1185">Reference proteome</keyword>
<protein>
    <submittedName>
        <fullName evidence="3">L-carnitine dehydratase/bile acid-inducible protein F</fullName>
    </submittedName>
</protein>
<accession>A0ABX2FJ04</accession>
<gene>
    <name evidence="3" type="ORF">GC106_84980</name>
</gene>
<dbReference type="Pfam" id="PF02515">
    <property type="entry name" value="CoA_transf_3"/>
    <property type="match status" value="1"/>
</dbReference>
<keyword evidence="2" id="KW-0808">Transferase</keyword>
<reference evidence="3 4" key="1">
    <citation type="submission" date="2020-01" db="EMBL/GenBank/DDBJ databases">
        <title>Kibdelosporangium persica a novel Actinomycetes from a hot desert in Iran.</title>
        <authorList>
            <person name="Safaei N."/>
            <person name="Zaburannyi N."/>
            <person name="Mueller R."/>
            <person name="Wink J."/>
        </authorList>
    </citation>
    <scope>NUCLEOTIDE SEQUENCE [LARGE SCALE GENOMIC DNA]</scope>
    <source>
        <strain evidence="3 4">4NS15</strain>
    </source>
</reference>
<dbReference type="InterPro" id="IPR050509">
    <property type="entry name" value="CoA-transferase_III"/>
</dbReference>
<evidence type="ECO:0000256" key="2">
    <source>
        <dbReference type="ARBA" id="ARBA00022679"/>
    </source>
</evidence>
<dbReference type="SUPFAM" id="SSF89796">
    <property type="entry name" value="CoA-transferase family III (CaiB/BaiF)"/>
    <property type="match status" value="1"/>
</dbReference>